<accession>A0A0H3C6G5</accession>
<evidence type="ECO:0000256" key="1">
    <source>
        <dbReference type="SAM" id="Phobius"/>
    </source>
</evidence>
<feature type="transmembrane region" description="Helical" evidence="1">
    <location>
        <begin position="73"/>
        <end position="92"/>
    </location>
</feature>
<dbReference type="RefSeq" id="WP_010918185.1">
    <property type="nucleotide sequence ID" value="NC_011916.1"/>
</dbReference>
<organism evidence="2 3">
    <name type="scientific">Caulobacter vibrioides (strain NA1000 / CB15N)</name>
    <name type="common">Caulobacter crescentus</name>
    <dbReference type="NCBI Taxonomy" id="565050"/>
    <lineage>
        <taxon>Bacteria</taxon>
        <taxon>Pseudomonadati</taxon>
        <taxon>Pseudomonadota</taxon>
        <taxon>Alphaproteobacteria</taxon>
        <taxon>Caulobacterales</taxon>
        <taxon>Caulobacteraceae</taxon>
        <taxon>Caulobacter</taxon>
    </lineage>
</organism>
<keyword evidence="1" id="KW-0472">Membrane</keyword>
<dbReference type="GeneID" id="7330751"/>
<dbReference type="HOGENOM" id="CLU_102900_0_0_5"/>
<proteinExistence type="predicted"/>
<feature type="transmembrane region" description="Helical" evidence="1">
    <location>
        <begin position="166"/>
        <end position="184"/>
    </location>
</feature>
<dbReference type="Pfam" id="PF10067">
    <property type="entry name" value="DUF2306"/>
    <property type="match status" value="1"/>
</dbReference>
<keyword evidence="1" id="KW-1133">Transmembrane helix</keyword>
<dbReference type="AlphaFoldDB" id="A0A0H3C6G5"/>
<reference evidence="2 3" key="1">
    <citation type="journal article" date="2010" name="J. Bacteriol.">
        <title>The genetic basis of laboratory adaptation in Caulobacter crescentus.</title>
        <authorList>
            <person name="Marks M.E."/>
            <person name="Castro-Rojas C.M."/>
            <person name="Teiling C."/>
            <person name="Du L."/>
            <person name="Kapatral V."/>
            <person name="Walunas T.L."/>
            <person name="Crosson S."/>
        </authorList>
    </citation>
    <scope>NUCLEOTIDE SEQUENCE [LARGE SCALE GENOMIC DNA]</scope>
    <source>
        <strain evidence="3">NA1000 / CB15N</strain>
    </source>
</reference>
<dbReference type="OrthoDB" id="7172338at2"/>
<dbReference type="PATRIC" id="fig|565050.3.peg.295"/>
<protein>
    <recommendedName>
        <fullName evidence="4">DUF2306 domain-containing protein</fullName>
    </recommendedName>
</protein>
<feature type="transmembrane region" description="Helical" evidence="1">
    <location>
        <begin position="230"/>
        <end position="249"/>
    </location>
</feature>
<keyword evidence="3" id="KW-1185">Reference proteome</keyword>
<dbReference type="RefSeq" id="YP_002515673.1">
    <property type="nucleotide sequence ID" value="NC_011916.1"/>
</dbReference>
<dbReference type="KEGG" id="ccs:CCNA_00298"/>
<dbReference type="InterPro" id="IPR018750">
    <property type="entry name" value="DUF2306_membrane"/>
</dbReference>
<feature type="transmembrane region" description="Helical" evidence="1">
    <location>
        <begin position="38"/>
        <end position="61"/>
    </location>
</feature>
<keyword evidence="1" id="KW-0812">Transmembrane</keyword>
<name>A0A0H3C6G5_CAUVN</name>
<dbReference type="EMBL" id="CP001340">
    <property type="protein sequence ID" value="ACL93765.1"/>
    <property type="molecule type" value="Genomic_DNA"/>
</dbReference>
<gene>
    <name evidence="2" type="ordered locus">CCNA_00298</name>
</gene>
<evidence type="ECO:0000313" key="2">
    <source>
        <dbReference type="EMBL" id="ACL93765.1"/>
    </source>
</evidence>
<feature type="transmembrane region" description="Helical" evidence="1">
    <location>
        <begin position="136"/>
        <end position="154"/>
    </location>
</feature>
<sequence length="257" mass="28600">MTCDRHRVKRALAPAGRHWPHRAGDDVGRPQKRPMDALFSPALALHISCGLILVGVGLLPLCTTKGSQWHRRAGRVFVVLMGLMLAAAWVMTALRFNAYFAALSSTATLTVFSGVRVLRRKRPDLDPHQRATRLDWTATLAVIAVGAWVLGLLLSGRTDSPKATTIALVYACFLYGGWDLWRFIQPTAWPFSPDLWTYEHLVKMLSAYGAVLSAFSGNFLTFLPTPWSQLWPTLLFQPVAIIWVAALVVRRKRLSPA</sequence>
<evidence type="ECO:0008006" key="4">
    <source>
        <dbReference type="Google" id="ProtNLM"/>
    </source>
</evidence>
<dbReference type="Proteomes" id="UP000001364">
    <property type="component" value="Chromosome"/>
</dbReference>
<feature type="transmembrane region" description="Helical" evidence="1">
    <location>
        <begin position="98"/>
        <end position="115"/>
    </location>
</feature>
<evidence type="ECO:0000313" key="3">
    <source>
        <dbReference type="Proteomes" id="UP000001364"/>
    </source>
</evidence>